<reference evidence="1" key="1">
    <citation type="journal article" date="2012" name="PLoS ONE">
        <title>Gene sets for utilization of primary and secondary nutrition supplies in the distal gut of endangered iberian lynx.</title>
        <authorList>
            <person name="Alcaide M."/>
            <person name="Messina E."/>
            <person name="Richter M."/>
            <person name="Bargiela R."/>
            <person name="Peplies J."/>
            <person name="Huws S.A."/>
            <person name="Newbold C.J."/>
            <person name="Golyshin P.N."/>
            <person name="Simon M.A."/>
            <person name="Lopez G."/>
            <person name="Yakimov M.M."/>
            <person name="Ferrer M."/>
        </authorList>
    </citation>
    <scope>NUCLEOTIDE SEQUENCE</scope>
</reference>
<gene>
    <name evidence="1" type="ORF">EVA_20025</name>
</gene>
<dbReference type="AlphaFoldDB" id="J9FWX5"/>
<evidence type="ECO:0000313" key="1">
    <source>
        <dbReference type="EMBL" id="EJW91869.1"/>
    </source>
</evidence>
<sequence>MPSFFMKSARSGSENTCIITSFILAITSSGTSLLVTIRIGSKHFRLS</sequence>
<name>J9FWX5_9ZZZZ</name>
<protein>
    <submittedName>
        <fullName evidence="1">Uncharacterized protein</fullName>
    </submittedName>
</protein>
<accession>J9FWX5</accession>
<comment type="caution">
    <text evidence="1">The sequence shown here is derived from an EMBL/GenBank/DDBJ whole genome shotgun (WGS) entry which is preliminary data.</text>
</comment>
<proteinExistence type="predicted"/>
<dbReference type="EMBL" id="AMCI01007894">
    <property type="protein sequence ID" value="EJW91869.1"/>
    <property type="molecule type" value="Genomic_DNA"/>
</dbReference>
<organism evidence="1">
    <name type="scientific">gut metagenome</name>
    <dbReference type="NCBI Taxonomy" id="749906"/>
    <lineage>
        <taxon>unclassified sequences</taxon>
        <taxon>metagenomes</taxon>
        <taxon>organismal metagenomes</taxon>
    </lineage>
</organism>